<evidence type="ECO:0000256" key="7">
    <source>
        <dbReference type="SAM" id="SignalP"/>
    </source>
</evidence>
<dbReference type="PANTHER" id="PTHR11452:SF80">
    <property type="entry name" value="ALPHA-GALACTOSIDASE 1"/>
    <property type="match status" value="1"/>
</dbReference>
<evidence type="ECO:0000256" key="3">
    <source>
        <dbReference type="ARBA" id="ARBA00022801"/>
    </source>
</evidence>
<feature type="signal peptide" evidence="7">
    <location>
        <begin position="1"/>
        <end position="21"/>
    </location>
</feature>
<dbReference type="Pfam" id="PF17801">
    <property type="entry name" value="Melibiase_C"/>
    <property type="match status" value="1"/>
</dbReference>
<dbReference type="InterPro" id="IPR038637">
    <property type="entry name" value="NPCBM_sf"/>
</dbReference>
<name>A0A6G4QRS5_9CAUL</name>
<organism evidence="9">
    <name type="scientific">Caulobacter sp. 602-2</name>
    <dbReference type="NCBI Taxonomy" id="2710887"/>
    <lineage>
        <taxon>Bacteria</taxon>
        <taxon>Pseudomonadati</taxon>
        <taxon>Pseudomonadota</taxon>
        <taxon>Alphaproteobacteria</taxon>
        <taxon>Caulobacterales</taxon>
        <taxon>Caulobacteraceae</taxon>
        <taxon>Caulobacter</taxon>
    </lineage>
</organism>
<reference evidence="9" key="1">
    <citation type="submission" date="2020-02" db="EMBL/GenBank/DDBJ databases">
        <authorList>
            <person name="Gao J."/>
            <person name="Sun J."/>
        </authorList>
    </citation>
    <scope>NUCLEOTIDE SEQUENCE</scope>
    <source>
        <strain evidence="9">602-2</strain>
    </source>
</reference>
<dbReference type="CDD" id="cd14792">
    <property type="entry name" value="GH27"/>
    <property type="match status" value="1"/>
</dbReference>
<comment type="caution">
    <text evidence="9">The sequence shown here is derived from an EMBL/GenBank/DDBJ whole genome shotgun (WGS) entry which is preliminary data.</text>
</comment>
<dbReference type="InterPro" id="IPR017853">
    <property type="entry name" value="GH"/>
</dbReference>
<dbReference type="Pfam" id="PF16499">
    <property type="entry name" value="Melibiase_2"/>
    <property type="match status" value="2"/>
</dbReference>
<dbReference type="PANTHER" id="PTHR11452">
    <property type="entry name" value="ALPHA-GALACTOSIDASE/ALPHA-N-ACETYLGALACTOSAMINIDASE"/>
    <property type="match status" value="1"/>
</dbReference>
<comment type="similarity">
    <text evidence="1 5">Belongs to the glycosyl hydrolase 27 family.</text>
</comment>
<evidence type="ECO:0000256" key="5">
    <source>
        <dbReference type="RuleBase" id="RU361168"/>
    </source>
</evidence>
<evidence type="ECO:0000256" key="1">
    <source>
        <dbReference type="ARBA" id="ARBA00009743"/>
    </source>
</evidence>
<dbReference type="InterPro" id="IPR013780">
    <property type="entry name" value="Glyco_hydro_b"/>
</dbReference>
<evidence type="ECO:0000313" key="9">
    <source>
        <dbReference type="EMBL" id="NGM48320.1"/>
    </source>
</evidence>
<evidence type="ECO:0000256" key="6">
    <source>
        <dbReference type="SAM" id="MobiDB-lite"/>
    </source>
</evidence>
<dbReference type="RefSeq" id="WP_165255520.1">
    <property type="nucleotide sequence ID" value="NZ_JAAKGT010000001.1"/>
</dbReference>
<gene>
    <name evidence="9" type="ORF">G5B46_01740</name>
</gene>
<dbReference type="AlphaFoldDB" id="A0A6G4QRS5"/>
<dbReference type="InterPro" id="IPR013222">
    <property type="entry name" value="Glyco_hyd_98_carb-bd"/>
</dbReference>
<dbReference type="EMBL" id="JAAKGT010000001">
    <property type="protein sequence ID" value="NGM48320.1"/>
    <property type="molecule type" value="Genomic_DNA"/>
</dbReference>
<dbReference type="SUPFAM" id="SSF49785">
    <property type="entry name" value="Galactose-binding domain-like"/>
    <property type="match status" value="1"/>
</dbReference>
<accession>A0A6G4QRS5</accession>
<dbReference type="InterPro" id="IPR013785">
    <property type="entry name" value="Aldolase_TIM"/>
</dbReference>
<dbReference type="Gene3D" id="2.60.40.1180">
    <property type="entry name" value="Golgi alpha-mannosidase II"/>
    <property type="match status" value="1"/>
</dbReference>
<dbReference type="PRINTS" id="PR00740">
    <property type="entry name" value="GLHYDRLASE27"/>
</dbReference>
<evidence type="ECO:0000256" key="4">
    <source>
        <dbReference type="ARBA" id="ARBA00023295"/>
    </source>
</evidence>
<keyword evidence="5" id="KW-1015">Disulfide bond</keyword>
<dbReference type="Gene3D" id="2.60.120.1060">
    <property type="entry name" value="NPCBM/NEW2 domain"/>
    <property type="match status" value="1"/>
</dbReference>
<sequence>MLRKLLIASAASLLAASPALAQDGLQPTGRWTAPRMGAAATPPMGWNAWNAFRTEVDEAKVMGSAQALRDTGLARLGYRYVNLDDGWWLQRRTSDGRLQIRTALFPSATPKDGGEASFKPFVDRMHAMGFKAGIYTDVGRNACSQAWDLKSPNLPVGTVQEREVGLEGHVDQDIGLFFGEWGFDYVKVDACGLADYAPGSAVVAKNGYRPSDPLIVRKDPTADRSQAVRDLYLEVGQSIARHSPDGDYVFSICTWGRGDVRAWGGQVGNLWRTSPDIGSRWSSMLRSFDSVATRTLYARPGAWNDPDMLFIGAGDFDEAHLTEARSHFTLWAMVNAPLLIGYDLRDAPRSLLDIWGNADLIAVNQDPLGNQAALAAHQGDVQILVKTLSGGRTAVALLNRGDKPAGATLSSQHLRLAADVPIALRDLWSKADLPPFKGGRRFELGPHETLVFETRDTASAGSVLLSEMPARIHVAQEPTWAPPADGFDGPADAAGRPGGAQIDASPYRTPLTVAGRTIPHGVGVLANSRLEVRAEAEFKRFSARVGVDDASPSALGEVRFLVYGDGQLLARSKPLRRGQPPVDLTARLQGVRTLELVAVAHGEGPPPAVAWGGAKLAR</sequence>
<keyword evidence="2 7" id="KW-0732">Signal</keyword>
<proteinExistence type="inferred from homology"/>
<evidence type="ECO:0000256" key="2">
    <source>
        <dbReference type="ARBA" id="ARBA00022729"/>
    </source>
</evidence>
<dbReference type="InterPro" id="IPR041233">
    <property type="entry name" value="Melibiase_C"/>
</dbReference>
<dbReference type="EC" id="3.2.1.22" evidence="5"/>
<dbReference type="GO" id="GO:0005975">
    <property type="term" value="P:carbohydrate metabolic process"/>
    <property type="evidence" value="ECO:0007669"/>
    <property type="project" value="InterPro"/>
</dbReference>
<dbReference type="Gene3D" id="3.20.20.70">
    <property type="entry name" value="Aldolase class I"/>
    <property type="match status" value="1"/>
</dbReference>
<comment type="catalytic activity">
    <reaction evidence="5">
        <text>Hydrolysis of terminal, non-reducing alpha-D-galactose residues in alpha-D-galactosides, including galactose oligosaccharides, galactomannans and galactolipids.</text>
        <dbReference type="EC" id="3.2.1.22"/>
    </reaction>
</comment>
<dbReference type="SUPFAM" id="SSF51445">
    <property type="entry name" value="(Trans)glycosidases"/>
    <property type="match status" value="1"/>
</dbReference>
<feature type="region of interest" description="Disordered" evidence="6">
    <location>
        <begin position="481"/>
        <end position="503"/>
    </location>
</feature>
<dbReference type="InterPro" id="IPR008979">
    <property type="entry name" value="Galactose-bd-like_sf"/>
</dbReference>
<dbReference type="InterPro" id="IPR002241">
    <property type="entry name" value="Glyco_hydro_27"/>
</dbReference>
<keyword evidence="4 5" id="KW-0326">Glycosidase</keyword>
<dbReference type="SUPFAM" id="SSF51011">
    <property type="entry name" value="Glycosyl hydrolase domain"/>
    <property type="match status" value="1"/>
</dbReference>
<feature type="compositionally biased region" description="Low complexity" evidence="6">
    <location>
        <begin position="482"/>
        <end position="495"/>
    </location>
</feature>
<dbReference type="SMART" id="SM00776">
    <property type="entry name" value="NPCBM"/>
    <property type="match status" value="1"/>
</dbReference>
<protein>
    <recommendedName>
        <fullName evidence="5">Alpha-galactosidase</fullName>
        <ecNumber evidence="5">3.2.1.22</ecNumber>
    </recommendedName>
    <alternativeName>
        <fullName evidence="5">Melibiase</fullName>
    </alternativeName>
</protein>
<dbReference type="Pfam" id="PF08305">
    <property type="entry name" value="NPCBM"/>
    <property type="match status" value="1"/>
</dbReference>
<feature type="domain" description="Glycosyl hydrolase family 98 putative carbohydrate-binding module" evidence="8">
    <location>
        <begin position="469"/>
        <end position="618"/>
    </location>
</feature>
<dbReference type="GO" id="GO:0004557">
    <property type="term" value="F:alpha-galactosidase activity"/>
    <property type="evidence" value="ECO:0007669"/>
    <property type="project" value="UniProtKB-EC"/>
</dbReference>
<evidence type="ECO:0000259" key="8">
    <source>
        <dbReference type="SMART" id="SM00776"/>
    </source>
</evidence>
<keyword evidence="3 5" id="KW-0378">Hydrolase</keyword>
<feature type="chain" id="PRO_5026200582" description="Alpha-galactosidase" evidence="7">
    <location>
        <begin position="22"/>
        <end position="618"/>
    </location>
</feature>